<dbReference type="AlphaFoldDB" id="A0A517SU45"/>
<reference evidence="1 2" key="1">
    <citation type="submission" date="2019-02" db="EMBL/GenBank/DDBJ databases">
        <title>Deep-cultivation of Planctomycetes and their phenomic and genomic characterization uncovers novel biology.</title>
        <authorList>
            <person name="Wiegand S."/>
            <person name="Jogler M."/>
            <person name="Boedeker C."/>
            <person name="Pinto D."/>
            <person name="Vollmers J."/>
            <person name="Rivas-Marin E."/>
            <person name="Kohn T."/>
            <person name="Peeters S.H."/>
            <person name="Heuer A."/>
            <person name="Rast P."/>
            <person name="Oberbeckmann S."/>
            <person name="Bunk B."/>
            <person name="Jeske O."/>
            <person name="Meyerdierks A."/>
            <person name="Storesund J.E."/>
            <person name="Kallscheuer N."/>
            <person name="Luecker S."/>
            <person name="Lage O.M."/>
            <person name="Pohl T."/>
            <person name="Merkel B.J."/>
            <person name="Hornburger P."/>
            <person name="Mueller R.-W."/>
            <person name="Bruemmer F."/>
            <person name="Labrenz M."/>
            <person name="Spormann A.M."/>
            <person name="Op den Camp H."/>
            <person name="Overmann J."/>
            <person name="Amann R."/>
            <person name="Jetten M.S.M."/>
            <person name="Mascher T."/>
            <person name="Medema M.H."/>
            <person name="Devos D.P."/>
            <person name="Kaster A.-K."/>
            <person name="Ovreas L."/>
            <person name="Rohde M."/>
            <person name="Galperin M.Y."/>
            <person name="Jogler C."/>
        </authorList>
    </citation>
    <scope>NUCLEOTIDE SEQUENCE [LARGE SCALE GENOMIC DNA]</scope>
    <source>
        <strain evidence="1 2">SV_7m_r</strain>
    </source>
</reference>
<sequence>MLLSSIRPLWQPEGIHRGVKNCWIGGQPTLRGRRKVVSIMPFSERLTQPQSTYHPGQRHETVVEFPVVDENGFNPCRLGVFSDVPGRYFAIWVGHAGT</sequence>
<evidence type="ECO:0000313" key="1">
    <source>
        <dbReference type="EMBL" id="QDT59649.1"/>
    </source>
</evidence>
<name>A0A517SU45_9BACT</name>
<gene>
    <name evidence="1" type="ORF">SV7mr_21580</name>
</gene>
<accession>A0A517SU45</accession>
<dbReference type="Proteomes" id="UP000315003">
    <property type="component" value="Chromosome"/>
</dbReference>
<proteinExistence type="predicted"/>
<organism evidence="1 2">
    <name type="scientific">Stieleria bergensis</name>
    <dbReference type="NCBI Taxonomy" id="2528025"/>
    <lineage>
        <taxon>Bacteria</taxon>
        <taxon>Pseudomonadati</taxon>
        <taxon>Planctomycetota</taxon>
        <taxon>Planctomycetia</taxon>
        <taxon>Pirellulales</taxon>
        <taxon>Pirellulaceae</taxon>
        <taxon>Stieleria</taxon>
    </lineage>
</organism>
<keyword evidence="2" id="KW-1185">Reference proteome</keyword>
<evidence type="ECO:0000313" key="2">
    <source>
        <dbReference type="Proteomes" id="UP000315003"/>
    </source>
</evidence>
<protein>
    <submittedName>
        <fullName evidence="1">Uncharacterized protein</fullName>
    </submittedName>
</protein>
<dbReference type="EMBL" id="CP036272">
    <property type="protein sequence ID" value="QDT59649.1"/>
    <property type="molecule type" value="Genomic_DNA"/>
</dbReference>